<dbReference type="AlphaFoldDB" id="A0A1J1H7V0"/>
<accession>A0A1J1H7V0</accession>
<keyword evidence="8" id="KW-1185">Reference proteome</keyword>
<dbReference type="VEuPathDB" id="PlasmoDB:PRELSG_1133500"/>
<dbReference type="RefSeq" id="XP_028533988.1">
    <property type="nucleotide sequence ID" value="XM_028677617.1"/>
</dbReference>
<sequence length="552" mass="66913">MCNKKKALYKMKRFNGTNIDIFNCTKKNKDSFHVTYDCQKSYIFCKTNNFNNLLGLLIEKNLFYFNFILSIKYNEEKKKKKESLKDNGIINNTKLNKYCLSQDEKIYFNKNNKENNEKVDNFFEENINILIKNNFFFYIKIYIHNILSNVDICAYDKPNETFFEFFYIFKNKKKKIFFENCDDLLSDLYSDVSNVSDDSDYNYFYEKANQLNELEEDEEYEEYKENEKENELENENHLENEKETYNEIQENNILKKNIKKRIDTHTNLNKKSNITEFEKRNSIMSIDDDKKKKKNKDKKFEKYLCRCCKKKIKNAECNFSLNNSNVCLLQIFISNLTKNELLFWVHIKECIENFLGNIKSVIFHKGISNYVEIPYIEIIDKLNKMNEEHLKFVKKKKKIIILKKKQKSIKCLFERTLNSIRISVKYKLLSSNNKFNYLFRDIMQKYKKFMRKNIFNNNTIENNILDNKFNNYIHNCLNPIVFKNNTKKNYDFSILIHNSHLELYGYVYLRNYIFFLLIMIEVYIFINFNDINYTYSNNTDIFLDQILKNLFT</sequence>
<gene>
    <name evidence="7" type="ORF">PRELSG_1133500</name>
</gene>
<dbReference type="Proteomes" id="UP000220158">
    <property type="component" value="Chromosome 11"/>
</dbReference>
<keyword evidence="6" id="KW-0812">Transmembrane</keyword>
<keyword evidence="2" id="KW-0963">Cytoplasm</keyword>
<evidence type="ECO:0000256" key="6">
    <source>
        <dbReference type="SAM" id="Phobius"/>
    </source>
</evidence>
<reference evidence="7 8" key="1">
    <citation type="submission" date="2015-04" db="EMBL/GenBank/DDBJ databases">
        <authorList>
            <consortium name="Pathogen Informatics"/>
        </authorList>
    </citation>
    <scope>NUCLEOTIDE SEQUENCE [LARGE SCALE GENOMIC DNA]</scope>
    <source>
        <strain evidence="7 8">SGS1</strain>
    </source>
</reference>
<evidence type="ECO:0000256" key="2">
    <source>
        <dbReference type="ARBA" id="ARBA00022490"/>
    </source>
</evidence>
<evidence type="ECO:0000256" key="1">
    <source>
        <dbReference type="ARBA" id="ARBA00004245"/>
    </source>
</evidence>
<comment type="subcellular location">
    <subcellularLocation>
        <location evidence="1">Cytoplasm</location>
        <location evidence="1">Cytoskeleton</location>
    </subcellularLocation>
</comment>
<dbReference type="OMA" id="LIMIEVY"/>
<keyword evidence="6" id="KW-1133">Transmembrane helix</keyword>
<protein>
    <submittedName>
        <fullName evidence="7">Uncharacterized protein</fullName>
    </submittedName>
</protein>
<dbReference type="GO" id="GO:0005885">
    <property type="term" value="C:Arp2/3 protein complex"/>
    <property type="evidence" value="ECO:0007669"/>
    <property type="project" value="InterPro"/>
</dbReference>
<evidence type="ECO:0000313" key="8">
    <source>
        <dbReference type="Proteomes" id="UP000220158"/>
    </source>
</evidence>
<keyword evidence="6" id="KW-0472">Membrane</keyword>
<dbReference type="KEGG" id="prel:PRELSG_1133500"/>
<dbReference type="GO" id="GO:0030041">
    <property type="term" value="P:actin filament polymerization"/>
    <property type="evidence" value="ECO:0007669"/>
    <property type="project" value="InterPro"/>
</dbReference>
<feature type="transmembrane region" description="Helical" evidence="6">
    <location>
        <begin position="503"/>
        <end position="526"/>
    </location>
</feature>
<dbReference type="Gene3D" id="3.30.1460.20">
    <property type="match status" value="1"/>
</dbReference>
<organism evidence="7 8">
    <name type="scientific">Plasmodium relictum</name>
    <dbReference type="NCBI Taxonomy" id="85471"/>
    <lineage>
        <taxon>Eukaryota</taxon>
        <taxon>Sar</taxon>
        <taxon>Alveolata</taxon>
        <taxon>Apicomplexa</taxon>
        <taxon>Aconoidasida</taxon>
        <taxon>Haemosporida</taxon>
        <taxon>Plasmodiidae</taxon>
        <taxon>Plasmodium</taxon>
        <taxon>Plasmodium (Haemamoeba)</taxon>
    </lineage>
</organism>
<evidence type="ECO:0000256" key="5">
    <source>
        <dbReference type="SAM" id="Coils"/>
    </source>
</evidence>
<dbReference type="OrthoDB" id="372669at2759"/>
<feature type="coiled-coil region" evidence="5">
    <location>
        <begin position="211"/>
        <end position="248"/>
    </location>
</feature>
<dbReference type="GO" id="GO:0003779">
    <property type="term" value="F:actin binding"/>
    <property type="evidence" value="ECO:0007669"/>
    <property type="project" value="UniProtKB-KW"/>
</dbReference>
<evidence type="ECO:0000313" key="7">
    <source>
        <dbReference type="EMBL" id="CRH00987.1"/>
    </source>
</evidence>
<evidence type="ECO:0000256" key="4">
    <source>
        <dbReference type="ARBA" id="ARBA00023212"/>
    </source>
</evidence>
<dbReference type="GO" id="GO:0034314">
    <property type="term" value="P:Arp2/3 complex-mediated actin nucleation"/>
    <property type="evidence" value="ECO:0007669"/>
    <property type="project" value="InterPro"/>
</dbReference>
<keyword evidence="3" id="KW-0009">Actin-binding</keyword>
<keyword evidence="5" id="KW-0175">Coiled coil</keyword>
<dbReference type="EMBL" id="LN835306">
    <property type="protein sequence ID" value="CRH00987.1"/>
    <property type="molecule type" value="Genomic_DNA"/>
</dbReference>
<keyword evidence="4" id="KW-0206">Cytoskeleton</keyword>
<dbReference type="InterPro" id="IPR034666">
    <property type="entry name" value="ARPC2/4"/>
</dbReference>
<proteinExistence type="predicted"/>
<name>A0A1J1H7V0_PLARL</name>
<evidence type="ECO:0000256" key="3">
    <source>
        <dbReference type="ARBA" id="ARBA00023203"/>
    </source>
</evidence>
<dbReference type="GeneID" id="39737114"/>